<dbReference type="InterPro" id="IPR038499">
    <property type="entry name" value="BRO1_sf"/>
</dbReference>
<keyword evidence="1" id="KW-0472">Membrane</keyword>
<sequence length="338" mass="38135">MPTILSRFDMIYIVKDTHDVKLAFAIMISSFLLLIICFCFLNLNAKPFVQEKASLSLSDGSFERAAVLFNCGALMSQIAAAQPLITDEELKTAAKLFQQSAGVFARLRDTILGMVQQDPTPDLMPDTLASLSAIMVAQAQESIYVKAYRDGYKMVIHYHYNFYWYMPIILFKHPFIFDLGVAFPYYGKNARIPSCCSDSPSRNMFSTLVPVQVHNAIQAYEGRKAELVNIEMGRLREHTQLMNGFVPIYSILASLNLPAALDDVTSSEILPESIKQKSTKVCEVGKYRGILHTASNADKMVKDKFEVNMKGIEMLSKSEIWVMLKIITIEANLFYRRS</sequence>
<dbReference type="Gene3D" id="1.25.40.280">
    <property type="entry name" value="alix/aip1 like domains"/>
    <property type="match status" value="1"/>
</dbReference>
<evidence type="ECO:0000313" key="4">
    <source>
        <dbReference type="WBParaSite" id="Hba_12464"/>
    </source>
</evidence>
<keyword evidence="1" id="KW-1133">Transmembrane helix</keyword>
<accession>A0A1I7X4Z8</accession>
<dbReference type="PANTHER" id="PTHR23030:SF39">
    <property type="entry name" value="PROGRAMMED CELL DEATH 6-INTERACTING PROTEIN"/>
    <property type="match status" value="1"/>
</dbReference>
<feature type="domain" description="BRO1" evidence="2">
    <location>
        <begin position="1"/>
        <end position="242"/>
    </location>
</feature>
<dbReference type="Pfam" id="PF03097">
    <property type="entry name" value="BRO1"/>
    <property type="match status" value="1"/>
</dbReference>
<dbReference type="PROSITE" id="PS51180">
    <property type="entry name" value="BRO1"/>
    <property type="match status" value="1"/>
</dbReference>
<proteinExistence type="predicted"/>
<dbReference type="WBParaSite" id="Hba_12464">
    <property type="protein sequence ID" value="Hba_12464"/>
    <property type="gene ID" value="Hba_12464"/>
</dbReference>
<feature type="transmembrane region" description="Helical" evidence="1">
    <location>
        <begin position="20"/>
        <end position="43"/>
    </location>
</feature>
<dbReference type="GO" id="GO:0005768">
    <property type="term" value="C:endosome"/>
    <property type="evidence" value="ECO:0007669"/>
    <property type="project" value="TreeGrafter"/>
</dbReference>
<evidence type="ECO:0000259" key="2">
    <source>
        <dbReference type="PROSITE" id="PS51180"/>
    </source>
</evidence>
<dbReference type="PANTHER" id="PTHR23030">
    <property type="entry name" value="PCD6 INTERACTING PROTEIN-RELATED"/>
    <property type="match status" value="1"/>
</dbReference>
<protein>
    <submittedName>
        <fullName evidence="4">BRO1 domain-containing protein</fullName>
    </submittedName>
</protein>
<dbReference type="GO" id="GO:0000281">
    <property type="term" value="P:mitotic cytokinesis"/>
    <property type="evidence" value="ECO:0007669"/>
    <property type="project" value="TreeGrafter"/>
</dbReference>
<dbReference type="Proteomes" id="UP000095283">
    <property type="component" value="Unplaced"/>
</dbReference>
<keyword evidence="1" id="KW-0812">Transmembrane</keyword>
<evidence type="ECO:0000313" key="3">
    <source>
        <dbReference type="Proteomes" id="UP000095283"/>
    </source>
</evidence>
<dbReference type="Gene3D" id="1.20.120.560">
    <property type="entry name" value="alix/aip1 in complex with the ypdl late domain"/>
    <property type="match status" value="1"/>
</dbReference>
<dbReference type="InterPro" id="IPR004328">
    <property type="entry name" value="BRO1_dom"/>
</dbReference>
<evidence type="ECO:0000256" key="1">
    <source>
        <dbReference type="SAM" id="Phobius"/>
    </source>
</evidence>
<organism evidence="3 4">
    <name type="scientific">Heterorhabditis bacteriophora</name>
    <name type="common">Entomopathogenic nematode worm</name>
    <dbReference type="NCBI Taxonomy" id="37862"/>
    <lineage>
        <taxon>Eukaryota</taxon>
        <taxon>Metazoa</taxon>
        <taxon>Ecdysozoa</taxon>
        <taxon>Nematoda</taxon>
        <taxon>Chromadorea</taxon>
        <taxon>Rhabditida</taxon>
        <taxon>Rhabditina</taxon>
        <taxon>Rhabditomorpha</taxon>
        <taxon>Strongyloidea</taxon>
        <taxon>Heterorhabditidae</taxon>
        <taxon>Heterorhabditis</taxon>
    </lineage>
</organism>
<feature type="transmembrane region" description="Helical" evidence="1">
    <location>
        <begin position="162"/>
        <end position="186"/>
    </location>
</feature>
<name>A0A1I7X4Z8_HETBA</name>
<dbReference type="AlphaFoldDB" id="A0A1I7X4Z8"/>
<keyword evidence="3" id="KW-1185">Reference proteome</keyword>
<reference evidence="4" key="1">
    <citation type="submission" date="2016-11" db="UniProtKB">
        <authorList>
            <consortium name="WormBaseParasite"/>
        </authorList>
    </citation>
    <scope>IDENTIFICATION</scope>
</reference>
<dbReference type="SMART" id="SM01041">
    <property type="entry name" value="BRO1"/>
    <property type="match status" value="1"/>
</dbReference>